<feature type="region of interest" description="Disordered" evidence="6">
    <location>
        <begin position="1"/>
        <end position="36"/>
    </location>
</feature>
<evidence type="ECO:0000259" key="8">
    <source>
        <dbReference type="PROSITE" id="PS50850"/>
    </source>
</evidence>
<dbReference type="CDD" id="cd17502">
    <property type="entry name" value="MFS_Azr1_MDR_like"/>
    <property type="match status" value="1"/>
</dbReference>
<dbReference type="Pfam" id="PF07690">
    <property type="entry name" value="MFS_1"/>
    <property type="match status" value="1"/>
</dbReference>
<feature type="transmembrane region" description="Helical" evidence="7">
    <location>
        <begin position="401"/>
        <end position="422"/>
    </location>
</feature>
<feature type="transmembrane region" description="Helical" evidence="7">
    <location>
        <begin position="234"/>
        <end position="254"/>
    </location>
</feature>
<organism evidence="9 10">
    <name type="scientific">Septoria linicola</name>
    <dbReference type="NCBI Taxonomy" id="215465"/>
    <lineage>
        <taxon>Eukaryota</taxon>
        <taxon>Fungi</taxon>
        <taxon>Dikarya</taxon>
        <taxon>Ascomycota</taxon>
        <taxon>Pezizomycotina</taxon>
        <taxon>Dothideomycetes</taxon>
        <taxon>Dothideomycetidae</taxon>
        <taxon>Mycosphaerellales</taxon>
        <taxon>Mycosphaerellaceae</taxon>
        <taxon>Septoria</taxon>
    </lineage>
</organism>
<evidence type="ECO:0000256" key="1">
    <source>
        <dbReference type="ARBA" id="ARBA00004141"/>
    </source>
</evidence>
<dbReference type="GO" id="GO:0022857">
    <property type="term" value="F:transmembrane transporter activity"/>
    <property type="evidence" value="ECO:0007669"/>
    <property type="project" value="InterPro"/>
</dbReference>
<dbReference type="GO" id="GO:0005886">
    <property type="term" value="C:plasma membrane"/>
    <property type="evidence" value="ECO:0007669"/>
    <property type="project" value="TreeGrafter"/>
</dbReference>
<feature type="transmembrane region" description="Helical" evidence="7">
    <location>
        <begin position="112"/>
        <end position="137"/>
    </location>
</feature>
<feature type="transmembrane region" description="Helical" evidence="7">
    <location>
        <begin position="443"/>
        <end position="461"/>
    </location>
</feature>
<feature type="compositionally biased region" description="Low complexity" evidence="6">
    <location>
        <begin position="14"/>
        <end position="27"/>
    </location>
</feature>
<keyword evidence="10" id="KW-1185">Reference proteome</keyword>
<evidence type="ECO:0000313" key="9">
    <source>
        <dbReference type="EMBL" id="USW57881.1"/>
    </source>
</evidence>
<feature type="transmembrane region" description="Helical" evidence="7">
    <location>
        <begin position="169"/>
        <end position="191"/>
    </location>
</feature>
<protein>
    <submittedName>
        <fullName evidence="9">Major facilitator superfamily, MFS transporter superfamily</fullName>
    </submittedName>
</protein>
<evidence type="ECO:0000313" key="10">
    <source>
        <dbReference type="Proteomes" id="UP001056384"/>
    </source>
</evidence>
<dbReference type="PROSITE" id="PS50850">
    <property type="entry name" value="MFS"/>
    <property type="match status" value="1"/>
</dbReference>
<feature type="transmembrane region" description="Helical" evidence="7">
    <location>
        <begin position="44"/>
        <end position="69"/>
    </location>
</feature>
<feature type="domain" description="Major facilitator superfamily (MFS) profile" evidence="8">
    <location>
        <begin position="45"/>
        <end position="509"/>
    </location>
</feature>
<evidence type="ECO:0000256" key="5">
    <source>
        <dbReference type="ARBA" id="ARBA00023136"/>
    </source>
</evidence>
<evidence type="ECO:0000256" key="3">
    <source>
        <dbReference type="ARBA" id="ARBA00022692"/>
    </source>
</evidence>
<evidence type="ECO:0000256" key="2">
    <source>
        <dbReference type="ARBA" id="ARBA00007520"/>
    </source>
</evidence>
<feature type="transmembrane region" description="Helical" evidence="7">
    <location>
        <begin position="340"/>
        <end position="363"/>
    </location>
</feature>
<evidence type="ECO:0000256" key="6">
    <source>
        <dbReference type="SAM" id="MobiDB-lite"/>
    </source>
</evidence>
<dbReference type="Gene3D" id="1.20.1250.20">
    <property type="entry name" value="MFS general substrate transporter like domains"/>
    <property type="match status" value="1"/>
</dbReference>
<dbReference type="Proteomes" id="UP001056384">
    <property type="component" value="Chromosome 10"/>
</dbReference>
<reference evidence="9" key="1">
    <citation type="submission" date="2022-06" db="EMBL/GenBank/DDBJ databases">
        <title>Complete genome sequences of two strains of the flax pathogen Septoria linicola.</title>
        <authorList>
            <person name="Lapalu N."/>
            <person name="Simon A."/>
            <person name="Demenou B."/>
            <person name="Paumier D."/>
            <person name="Guillot M.-P."/>
            <person name="Gout L."/>
            <person name="Valade R."/>
        </authorList>
    </citation>
    <scope>NUCLEOTIDE SEQUENCE</scope>
    <source>
        <strain evidence="9">SE15195</strain>
    </source>
</reference>
<dbReference type="EMBL" id="CP099427">
    <property type="protein sequence ID" value="USW57881.1"/>
    <property type="molecule type" value="Genomic_DNA"/>
</dbReference>
<name>A0A9Q9B7M5_9PEZI</name>
<dbReference type="PRINTS" id="PR01036">
    <property type="entry name" value="TCRTETB"/>
</dbReference>
<dbReference type="PANTHER" id="PTHR23501">
    <property type="entry name" value="MAJOR FACILITATOR SUPERFAMILY"/>
    <property type="match status" value="1"/>
</dbReference>
<dbReference type="AlphaFoldDB" id="A0A9Q9B7M5"/>
<feature type="transmembrane region" description="Helical" evidence="7">
    <location>
        <begin position="481"/>
        <end position="504"/>
    </location>
</feature>
<gene>
    <name evidence="9" type="ORF">Slin15195_G112000</name>
</gene>
<feature type="transmembrane region" description="Helical" evidence="7">
    <location>
        <begin position="81"/>
        <end position="100"/>
    </location>
</feature>
<keyword evidence="5 7" id="KW-0472">Membrane</keyword>
<proteinExistence type="inferred from homology"/>
<dbReference type="InterPro" id="IPR036259">
    <property type="entry name" value="MFS_trans_sf"/>
</dbReference>
<dbReference type="InterPro" id="IPR011701">
    <property type="entry name" value="MFS"/>
</dbReference>
<feature type="transmembrane region" description="Helical" evidence="7">
    <location>
        <begin position="370"/>
        <end position="389"/>
    </location>
</feature>
<evidence type="ECO:0000256" key="7">
    <source>
        <dbReference type="SAM" id="Phobius"/>
    </source>
</evidence>
<dbReference type="Gene3D" id="1.20.1720.10">
    <property type="entry name" value="Multidrug resistance protein D"/>
    <property type="match status" value="1"/>
</dbReference>
<feature type="transmembrane region" description="Helical" evidence="7">
    <location>
        <begin position="266"/>
        <end position="286"/>
    </location>
</feature>
<comment type="similarity">
    <text evidence="2">Belongs to the major facilitator superfamily. TCR/Tet family.</text>
</comment>
<feature type="transmembrane region" description="Helical" evidence="7">
    <location>
        <begin position="203"/>
        <end position="222"/>
    </location>
</feature>
<accession>A0A9Q9B7M5</accession>
<sequence length="521" mass="55762">MSDHDETSSEVKATTVSTLTTTQTTHDAPTEDANSNMSTTQRRIVVFSLCLVQFLSALDITIVATALPTITRTLHATASEYAWIGSSYTLASTALTPIWAKMSDVFGKKSMLMLANALFMAGSLVAALATSPGMLIAGRTLQGIGGGGIQVLVTILIGALFRMEDRAKYYGITAGVWAVAGALGPVLGGVFTQRFSWRWCFYINLPLDGASLVMLFFALNVDSPKEAIVVGLRAVDWLGATMVVAGTVLFLLGLETGAGGSSDWTSAKVLCLMIFGVLLLALFALFEAKLARNPMIPVRILSSWTNAASFTVTCLHSFVFIPCDYFIPLYLQVVLGLSPIISGVSMFALVVPLTIVTCLTGFVVKMTGNFVWPMYFGTIIMTLGTGLFIDFDAQKQWAKIVGYLFVAGIGAGPVFQMPVIALQAHTAAEDLTAAMSAMTFMKSLFTSISIVIGSVILQSKLGGASLSDIHDVKGDRGNYVLALRTMWIFYTCVSAVMVPAALLVKSKSIRRRTERQSVAGK</sequence>
<keyword evidence="3 7" id="KW-0812">Transmembrane</keyword>
<dbReference type="PANTHER" id="PTHR23501:SF102">
    <property type="entry name" value="DRUG TRANSPORTER, PUTATIVE (AFU_ORTHOLOGUE AFUA_3G08530)-RELATED"/>
    <property type="match status" value="1"/>
</dbReference>
<keyword evidence="4 7" id="KW-1133">Transmembrane helix</keyword>
<feature type="transmembrane region" description="Helical" evidence="7">
    <location>
        <begin position="307"/>
        <end position="328"/>
    </location>
</feature>
<dbReference type="SUPFAM" id="SSF103473">
    <property type="entry name" value="MFS general substrate transporter"/>
    <property type="match status" value="1"/>
</dbReference>
<evidence type="ECO:0000256" key="4">
    <source>
        <dbReference type="ARBA" id="ARBA00022989"/>
    </source>
</evidence>
<feature type="transmembrane region" description="Helical" evidence="7">
    <location>
        <begin position="143"/>
        <end position="162"/>
    </location>
</feature>
<dbReference type="InterPro" id="IPR020846">
    <property type="entry name" value="MFS_dom"/>
</dbReference>
<comment type="subcellular location">
    <subcellularLocation>
        <location evidence="1">Membrane</location>
        <topology evidence="1">Multi-pass membrane protein</topology>
    </subcellularLocation>
</comment>